<dbReference type="VEuPathDB" id="TrichDB:TVAGG3_0216750"/>
<dbReference type="Proteomes" id="UP000001542">
    <property type="component" value="Unassembled WGS sequence"/>
</dbReference>
<dbReference type="VEuPathDB" id="TrichDB:TVAG_292800"/>
<proteinExistence type="predicted"/>
<name>A2F0F2_TRIV3</name>
<evidence type="ECO:0000313" key="1">
    <source>
        <dbReference type="EMBL" id="EAY01647.1"/>
    </source>
</evidence>
<dbReference type="InParanoid" id="A2F0F2"/>
<gene>
    <name evidence="1" type="ORF">TVAG_292800</name>
</gene>
<reference evidence="1" key="1">
    <citation type="submission" date="2006-10" db="EMBL/GenBank/DDBJ databases">
        <authorList>
            <person name="Amadeo P."/>
            <person name="Zhao Q."/>
            <person name="Wortman J."/>
            <person name="Fraser-Liggett C."/>
            <person name="Carlton J."/>
        </authorList>
    </citation>
    <scope>NUCLEOTIDE SEQUENCE</scope>
    <source>
        <strain evidence="1">G3</strain>
    </source>
</reference>
<dbReference type="AlphaFoldDB" id="A2F0F2"/>
<evidence type="ECO:0000313" key="2">
    <source>
        <dbReference type="Proteomes" id="UP000001542"/>
    </source>
</evidence>
<keyword evidence="2" id="KW-1185">Reference proteome</keyword>
<reference evidence="1" key="2">
    <citation type="journal article" date="2007" name="Science">
        <title>Draft genome sequence of the sexually transmitted pathogen Trichomonas vaginalis.</title>
        <authorList>
            <person name="Carlton J.M."/>
            <person name="Hirt R.P."/>
            <person name="Silva J.C."/>
            <person name="Delcher A.L."/>
            <person name="Schatz M."/>
            <person name="Zhao Q."/>
            <person name="Wortman J.R."/>
            <person name="Bidwell S.L."/>
            <person name="Alsmark U.C.M."/>
            <person name="Besteiro S."/>
            <person name="Sicheritz-Ponten T."/>
            <person name="Noel C.J."/>
            <person name="Dacks J.B."/>
            <person name="Foster P.G."/>
            <person name="Simillion C."/>
            <person name="Van de Peer Y."/>
            <person name="Miranda-Saavedra D."/>
            <person name="Barton G.J."/>
            <person name="Westrop G.D."/>
            <person name="Mueller S."/>
            <person name="Dessi D."/>
            <person name="Fiori P.L."/>
            <person name="Ren Q."/>
            <person name="Paulsen I."/>
            <person name="Zhang H."/>
            <person name="Bastida-Corcuera F.D."/>
            <person name="Simoes-Barbosa A."/>
            <person name="Brown M.T."/>
            <person name="Hayes R.D."/>
            <person name="Mukherjee M."/>
            <person name="Okumura C.Y."/>
            <person name="Schneider R."/>
            <person name="Smith A.J."/>
            <person name="Vanacova S."/>
            <person name="Villalvazo M."/>
            <person name="Haas B.J."/>
            <person name="Pertea M."/>
            <person name="Feldblyum T.V."/>
            <person name="Utterback T.R."/>
            <person name="Shu C.L."/>
            <person name="Osoegawa K."/>
            <person name="de Jong P.J."/>
            <person name="Hrdy I."/>
            <person name="Horvathova L."/>
            <person name="Zubacova Z."/>
            <person name="Dolezal P."/>
            <person name="Malik S.B."/>
            <person name="Logsdon J.M. Jr."/>
            <person name="Henze K."/>
            <person name="Gupta A."/>
            <person name="Wang C.C."/>
            <person name="Dunne R.L."/>
            <person name="Upcroft J.A."/>
            <person name="Upcroft P."/>
            <person name="White O."/>
            <person name="Salzberg S.L."/>
            <person name="Tang P."/>
            <person name="Chiu C.-H."/>
            <person name="Lee Y.-S."/>
            <person name="Embley T.M."/>
            <person name="Coombs G.H."/>
            <person name="Mottram J.C."/>
            <person name="Tachezy J."/>
            <person name="Fraser-Liggett C.M."/>
            <person name="Johnson P.J."/>
        </authorList>
    </citation>
    <scope>NUCLEOTIDE SEQUENCE [LARGE SCALE GENOMIC DNA]</scope>
    <source>
        <strain evidence="1">G3</strain>
    </source>
</reference>
<organism evidence="1 2">
    <name type="scientific">Trichomonas vaginalis (strain ATCC PRA-98 / G3)</name>
    <dbReference type="NCBI Taxonomy" id="412133"/>
    <lineage>
        <taxon>Eukaryota</taxon>
        <taxon>Metamonada</taxon>
        <taxon>Parabasalia</taxon>
        <taxon>Trichomonadida</taxon>
        <taxon>Trichomonadidae</taxon>
        <taxon>Trichomonas</taxon>
    </lineage>
</organism>
<dbReference type="EMBL" id="DS113561">
    <property type="protein sequence ID" value="EAY01647.1"/>
    <property type="molecule type" value="Genomic_DNA"/>
</dbReference>
<sequence length="81" mass="9420">MNHLFLRLTSDGSGSSIRSIVLSESFWHSESFHPTRKVLPSDRKKFFPTTGKKFPDNWKKISRQLEKNFPTTGKKFPVVRP</sequence>
<protein>
    <submittedName>
        <fullName evidence="1">Uncharacterized protein</fullName>
    </submittedName>
</protein>
<accession>A2F0F2</accession>